<reference evidence="1" key="1">
    <citation type="journal article" date="2023" name="Insect Mol. Biol.">
        <title>Genome sequencing provides insights into the evolution of gene families encoding plant cell wall-degrading enzymes in longhorned beetles.</title>
        <authorList>
            <person name="Shin N.R."/>
            <person name="Okamura Y."/>
            <person name="Kirsch R."/>
            <person name="Pauchet Y."/>
        </authorList>
    </citation>
    <scope>NUCLEOTIDE SEQUENCE</scope>
    <source>
        <strain evidence="1">MMC_N1</strain>
    </source>
</reference>
<dbReference type="Pfam" id="PF10294">
    <property type="entry name" value="Methyltransf_16"/>
    <property type="match status" value="1"/>
</dbReference>
<comment type="caution">
    <text evidence="1">The sequence shown here is derived from an EMBL/GenBank/DDBJ whole genome shotgun (WGS) entry which is preliminary data.</text>
</comment>
<keyword evidence="2" id="KW-1185">Reference proteome</keyword>
<dbReference type="InterPro" id="IPR019410">
    <property type="entry name" value="Methyltransf_16"/>
</dbReference>
<evidence type="ECO:0000313" key="1">
    <source>
        <dbReference type="EMBL" id="KAJ8964669.1"/>
    </source>
</evidence>
<evidence type="ECO:0000313" key="2">
    <source>
        <dbReference type="Proteomes" id="UP001162164"/>
    </source>
</evidence>
<dbReference type="PANTHER" id="PTHR23108:SF0">
    <property type="entry name" value="METHYLTRANSFERASE-LIKE PROTEIN 22"/>
    <property type="match status" value="1"/>
</dbReference>
<dbReference type="PANTHER" id="PTHR23108">
    <property type="entry name" value="METHYLTRANSFERASE-RELATED"/>
    <property type="match status" value="1"/>
</dbReference>
<dbReference type="InterPro" id="IPR029063">
    <property type="entry name" value="SAM-dependent_MTases_sf"/>
</dbReference>
<sequence>MVDDDYQISSEIYSEYNYICNLKPTLNKHNVVSKFEFTYPQYQVTIDSDGDLEVPRKHKKTTNIAVIEVAILSSIESENIKKSTVLGLVGLQIWRGSLLLADWLIHNNRHISSDSYILELGSGVGLTSIIASMFAPVYCTDVNKGDLLKLIENNIKRNKHIGKYPLKVVELDFTAEELPKEVAAVLSKVEIILAADTIYDDHLTDAFVRTIQKLLFAPSRRTVYVALEKRFVFTIADCDAVAPCYDYFLRCLGKIKNIEMQEIPLDFPKYFKYDRAKELVLWKLQYCKHS</sequence>
<gene>
    <name evidence="1" type="ORF">NQ317_009317</name>
</gene>
<organism evidence="1 2">
    <name type="scientific">Molorchus minor</name>
    <dbReference type="NCBI Taxonomy" id="1323400"/>
    <lineage>
        <taxon>Eukaryota</taxon>
        <taxon>Metazoa</taxon>
        <taxon>Ecdysozoa</taxon>
        <taxon>Arthropoda</taxon>
        <taxon>Hexapoda</taxon>
        <taxon>Insecta</taxon>
        <taxon>Pterygota</taxon>
        <taxon>Neoptera</taxon>
        <taxon>Endopterygota</taxon>
        <taxon>Coleoptera</taxon>
        <taxon>Polyphaga</taxon>
        <taxon>Cucujiformia</taxon>
        <taxon>Chrysomeloidea</taxon>
        <taxon>Cerambycidae</taxon>
        <taxon>Lamiinae</taxon>
        <taxon>Monochamini</taxon>
        <taxon>Molorchus</taxon>
    </lineage>
</organism>
<evidence type="ECO:0008006" key="3">
    <source>
        <dbReference type="Google" id="ProtNLM"/>
    </source>
</evidence>
<dbReference type="InterPro" id="IPR038899">
    <property type="entry name" value="METTL22"/>
</dbReference>
<proteinExistence type="predicted"/>
<dbReference type="Gene3D" id="3.40.50.150">
    <property type="entry name" value="Vaccinia Virus protein VP39"/>
    <property type="match status" value="1"/>
</dbReference>
<dbReference type="EMBL" id="JAPWTJ010002744">
    <property type="protein sequence ID" value="KAJ8964669.1"/>
    <property type="molecule type" value="Genomic_DNA"/>
</dbReference>
<dbReference type="Proteomes" id="UP001162164">
    <property type="component" value="Unassembled WGS sequence"/>
</dbReference>
<name>A0ABQ9ITN3_9CUCU</name>
<dbReference type="SUPFAM" id="SSF53335">
    <property type="entry name" value="S-adenosyl-L-methionine-dependent methyltransferases"/>
    <property type="match status" value="1"/>
</dbReference>
<accession>A0ABQ9ITN3</accession>
<protein>
    <recommendedName>
        <fullName evidence="3">Methyltransferase-like protein 22</fullName>
    </recommendedName>
</protein>